<proteinExistence type="predicted"/>
<dbReference type="EMBL" id="CP113836">
    <property type="protein sequence ID" value="WAL67127.1"/>
    <property type="molecule type" value="Genomic_DNA"/>
</dbReference>
<keyword evidence="2" id="KW-1185">Reference proteome</keyword>
<organism evidence="1 2">
    <name type="scientific">Amycolatopsis cynarae</name>
    <dbReference type="NCBI Taxonomy" id="2995223"/>
    <lineage>
        <taxon>Bacteria</taxon>
        <taxon>Bacillati</taxon>
        <taxon>Actinomycetota</taxon>
        <taxon>Actinomycetes</taxon>
        <taxon>Pseudonocardiales</taxon>
        <taxon>Pseudonocardiaceae</taxon>
        <taxon>Amycolatopsis</taxon>
    </lineage>
</organism>
<evidence type="ECO:0000313" key="1">
    <source>
        <dbReference type="EMBL" id="WAL67127.1"/>
    </source>
</evidence>
<protein>
    <submittedName>
        <fullName evidence="1">Uncharacterized protein</fullName>
    </submittedName>
</protein>
<gene>
    <name evidence="1" type="ORF">ORV05_04885</name>
</gene>
<sequence>MSTMSEVRAPLFISSRLMAALRIDGVGTLHVNAENRDSDGRVVYAYVVENSEGTELETGFDLRSGVGADVDYSAAMGTLLSFLEHAADVYRAGMCANTEESSFSAAVQEWAYLNSEEISAARADFED</sequence>
<evidence type="ECO:0000313" key="2">
    <source>
        <dbReference type="Proteomes" id="UP001163203"/>
    </source>
</evidence>
<name>A0ABY7B490_9PSEU</name>
<reference evidence="1" key="1">
    <citation type="submission" date="2022-11" db="EMBL/GenBank/DDBJ databases">
        <authorList>
            <person name="Mo P."/>
        </authorList>
    </citation>
    <scope>NUCLEOTIDE SEQUENCE</scope>
    <source>
        <strain evidence="1">HUAS 11-8</strain>
    </source>
</reference>
<dbReference type="Proteomes" id="UP001163203">
    <property type="component" value="Chromosome"/>
</dbReference>
<accession>A0ABY7B490</accession>
<dbReference type="RefSeq" id="WP_268757254.1">
    <property type="nucleotide sequence ID" value="NZ_CP113836.1"/>
</dbReference>